<dbReference type="Pfam" id="PF03544">
    <property type="entry name" value="TonB_C"/>
    <property type="match status" value="1"/>
</dbReference>
<evidence type="ECO:0000256" key="8">
    <source>
        <dbReference type="ARBA" id="ARBA00022989"/>
    </source>
</evidence>
<keyword evidence="7" id="KW-0653">Protein transport</keyword>
<dbReference type="PANTHER" id="PTHR33446:SF2">
    <property type="entry name" value="PROTEIN TONB"/>
    <property type="match status" value="1"/>
</dbReference>
<dbReference type="Gene3D" id="3.30.1150.10">
    <property type="match status" value="1"/>
</dbReference>
<dbReference type="RefSeq" id="WP_282002559.1">
    <property type="nucleotide sequence ID" value="NZ_AP027151.1"/>
</dbReference>
<reference evidence="13 14" key="1">
    <citation type="submission" date="2022-12" db="EMBL/GenBank/DDBJ databases">
        <title>Polyphasic characterization of Geotalea uranireducens NIT-SL11 newly isolated from a complex of sewage sludge and microbially reduced graphene oxide.</title>
        <authorList>
            <person name="Xie L."/>
            <person name="Yoshida N."/>
            <person name="Meng L."/>
        </authorList>
    </citation>
    <scope>NUCLEOTIDE SEQUENCE [LARGE SCALE GENOMIC DNA]</scope>
    <source>
        <strain evidence="13 14">NIT-SL11</strain>
    </source>
</reference>
<evidence type="ECO:0000259" key="12">
    <source>
        <dbReference type="PROSITE" id="PS52015"/>
    </source>
</evidence>
<keyword evidence="3" id="KW-0813">Transport</keyword>
<gene>
    <name evidence="13" type="ORF">GURASL_11590</name>
</gene>
<evidence type="ECO:0000256" key="1">
    <source>
        <dbReference type="ARBA" id="ARBA00004383"/>
    </source>
</evidence>
<evidence type="ECO:0000256" key="7">
    <source>
        <dbReference type="ARBA" id="ARBA00022927"/>
    </source>
</evidence>
<keyword evidence="13" id="KW-0675">Receptor</keyword>
<feature type="transmembrane region" description="Helical" evidence="11">
    <location>
        <begin position="12"/>
        <end position="31"/>
    </location>
</feature>
<feature type="region of interest" description="Disordered" evidence="10">
    <location>
        <begin position="53"/>
        <end position="154"/>
    </location>
</feature>
<keyword evidence="4" id="KW-1003">Cell membrane</keyword>
<dbReference type="NCBIfam" id="TIGR01352">
    <property type="entry name" value="tonB_Cterm"/>
    <property type="match status" value="1"/>
</dbReference>
<feature type="compositionally biased region" description="Basic and acidic residues" evidence="10">
    <location>
        <begin position="76"/>
        <end position="91"/>
    </location>
</feature>
<evidence type="ECO:0000256" key="2">
    <source>
        <dbReference type="ARBA" id="ARBA00006555"/>
    </source>
</evidence>
<evidence type="ECO:0000256" key="11">
    <source>
        <dbReference type="SAM" id="Phobius"/>
    </source>
</evidence>
<accession>A0ABM8EIG9</accession>
<dbReference type="PROSITE" id="PS52015">
    <property type="entry name" value="TONB_CTD"/>
    <property type="match status" value="1"/>
</dbReference>
<evidence type="ECO:0000256" key="9">
    <source>
        <dbReference type="ARBA" id="ARBA00023136"/>
    </source>
</evidence>
<protein>
    <submittedName>
        <fullName evidence="13">TonB-dependent receptor</fullName>
    </submittedName>
</protein>
<keyword evidence="5" id="KW-0997">Cell inner membrane</keyword>
<dbReference type="InterPro" id="IPR037682">
    <property type="entry name" value="TonB_C"/>
</dbReference>
<feature type="compositionally biased region" description="Pro residues" evidence="10">
    <location>
        <begin position="97"/>
        <end position="113"/>
    </location>
</feature>
<proteinExistence type="inferred from homology"/>
<sequence length="298" mass="32900">MSDNYVEKNFLYLLALSLLLHVGLFALIASLPEKKPVTQPAPIMVDLENLPELQHAPQPPHNETEAKRQAARYQRVPREMAPKGTAERDRLASLPPVARPAPRPTAPTTPRPAPQSASRAEQGGKPSAPAVPGEIPVREAPEGGGVLRPRAQRGPDLAQLMPGAERMAKLEDSYRKKYSSEVAEGETKFLDTDDIQFGSFLRRFENSVYGIWRYPAEAAQLGIEGVVPVKITFNSKGEIKKYEILQGSGSRILDSEVERTLRLVGPVGPFPRGYRKDTFNLIAFFQYGIVRGASRSLH</sequence>
<evidence type="ECO:0000256" key="4">
    <source>
        <dbReference type="ARBA" id="ARBA00022475"/>
    </source>
</evidence>
<name>A0ABM8EIG9_9BACT</name>
<dbReference type="InterPro" id="IPR006260">
    <property type="entry name" value="TonB/TolA_C"/>
</dbReference>
<comment type="similarity">
    <text evidence="2">Belongs to the TonB family.</text>
</comment>
<evidence type="ECO:0000313" key="14">
    <source>
        <dbReference type="Proteomes" id="UP001317705"/>
    </source>
</evidence>
<evidence type="ECO:0000256" key="3">
    <source>
        <dbReference type="ARBA" id="ARBA00022448"/>
    </source>
</evidence>
<dbReference type="EMBL" id="AP027151">
    <property type="protein sequence ID" value="BDV42236.1"/>
    <property type="molecule type" value="Genomic_DNA"/>
</dbReference>
<dbReference type="InterPro" id="IPR051045">
    <property type="entry name" value="TonB-dependent_transducer"/>
</dbReference>
<evidence type="ECO:0000313" key="13">
    <source>
        <dbReference type="EMBL" id="BDV42236.1"/>
    </source>
</evidence>
<dbReference type="SUPFAM" id="SSF74653">
    <property type="entry name" value="TolA/TonB C-terminal domain"/>
    <property type="match status" value="1"/>
</dbReference>
<evidence type="ECO:0000256" key="6">
    <source>
        <dbReference type="ARBA" id="ARBA00022692"/>
    </source>
</evidence>
<evidence type="ECO:0000256" key="10">
    <source>
        <dbReference type="SAM" id="MobiDB-lite"/>
    </source>
</evidence>
<dbReference type="PANTHER" id="PTHR33446">
    <property type="entry name" value="PROTEIN TONB-RELATED"/>
    <property type="match status" value="1"/>
</dbReference>
<keyword evidence="6 11" id="KW-0812">Transmembrane</keyword>
<comment type="subcellular location">
    <subcellularLocation>
        <location evidence="1">Cell inner membrane</location>
        <topology evidence="1">Single-pass membrane protein</topology>
        <orientation evidence="1">Periplasmic side</orientation>
    </subcellularLocation>
</comment>
<organism evidence="13 14">
    <name type="scientific">Geotalea uraniireducens</name>
    <dbReference type="NCBI Taxonomy" id="351604"/>
    <lineage>
        <taxon>Bacteria</taxon>
        <taxon>Pseudomonadati</taxon>
        <taxon>Thermodesulfobacteriota</taxon>
        <taxon>Desulfuromonadia</taxon>
        <taxon>Geobacterales</taxon>
        <taxon>Geobacteraceae</taxon>
        <taxon>Geotalea</taxon>
    </lineage>
</organism>
<dbReference type="Proteomes" id="UP001317705">
    <property type="component" value="Chromosome"/>
</dbReference>
<keyword evidence="14" id="KW-1185">Reference proteome</keyword>
<keyword evidence="8 11" id="KW-1133">Transmembrane helix</keyword>
<keyword evidence="9 11" id="KW-0472">Membrane</keyword>
<feature type="domain" description="TonB C-terminal" evidence="12">
    <location>
        <begin position="199"/>
        <end position="296"/>
    </location>
</feature>
<evidence type="ECO:0000256" key="5">
    <source>
        <dbReference type="ARBA" id="ARBA00022519"/>
    </source>
</evidence>